<dbReference type="AlphaFoldDB" id="A0A2U3QL52"/>
<organism evidence="2 3">
    <name type="scientific">Candidatus Sulfobium mesophilum</name>
    <dbReference type="NCBI Taxonomy" id="2016548"/>
    <lineage>
        <taxon>Bacteria</taxon>
        <taxon>Pseudomonadati</taxon>
        <taxon>Nitrospirota</taxon>
        <taxon>Nitrospiria</taxon>
        <taxon>Nitrospirales</taxon>
        <taxon>Nitrospiraceae</taxon>
        <taxon>Candidatus Sulfobium</taxon>
    </lineage>
</organism>
<protein>
    <submittedName>
        <fullName evidence="2">HNH endonuclease</fullName>
    </submittedName>
</protein>
<feature type="domain" description="HNH nuclease" evidence="1">
    <location>
        <begin position="26"/>
        <end position="77"/>
    </location>
</feature>
<dbReference type="GO" id="GO:0004519">
    <property type="term" value="F:endonuclease activity"/>
    <property type="evidence" value="ECO:0007669"/>
    <property type="project" value="UniProtKB-KW"/>
</dbReference>
<dbReference type="InterPro" id="IPR003615">
    <property type="entry name" value="HNH_nuc"/>
</dbReference>
<sequence length="99" mass="11862">MTFISEVTEEEIKKERAKARQLRQSQWWKRKRSEGVCYFCHEKFPPKELTMDHIIPLIRGGKSAKGNIVPSCKECNNKKKHMLPLEWEEYLERLRAQET</sequence>
<evidence type="ECO:0000313" key="2">
    <source>
        <dbReference type="EMBL" id="SPQ02124.1"/>
    </source>
</evidence>
<keyword evidence="3" id="KW-1185">Reference proteome</keyword>
<keyword evidence="2" id="KW-0540">Nuclease</keyword>
<name>A0A2U3QL52_9BACT</name>
<keyword evidence="2" id="KW-0378">Hydrolase</keyword>
<dbReference type="Pfam" id="PF14279">
    <property type="entry name" value="HNH_5"/>
    <property type="match status" value="1"/>
</dbReference>
<accession>A0A2U3QL52</accession>
<gene>
    <name evidence="2" type="ORF">NBG4_910008</name>
</gene>
<dbReference type="Gene3D" id="1.10.30.50">
    <property type="match status" value="1"/>
</dbReference>
<dbReference type="PANTHER" id="PTHR33877:SF1">
    <property type="entry name" value="TYPE IV METHYL-DIRECTED RESTRICTION ENZYME ECOKMCRA"/>
    <property type="match status" value="1"/>
</dbReference>
<dbReference type="PANTHER" id="PTHR33877">
    <property type="entry name" value="SLL1193 PROTEIN"/>
    <property type="match status" value="1"/>
</dbReference>
<dbReference type="CDD" id="cd00085">
    <property type="entry name" value="HNHc"/>
    <property type="match status" value="1"/>
</dbReference>
<dbReference type="InterPro" id="IPR052892">
    <property type="entry name" value="NA-targeting_endonuclease"/>
</dbReference>
<dbReference type="Proteomes" id="UP000245125">
    <property type="component" value="Unassembled WGS sequence"/>
</dbReference>
<reference evidence="3" key="1">
    <citation type="submission" date="2018-03" db="EMBL/GenBank/DDBJ databases">
        <authorList>
            <person name="Zecchin S."/>
        </authorList>
    </citation>
    <scope>NUCLEOTIDE SEQUENCE [LARGE SCALE GENOMIC DNA]</scope>
</reference>
<proteinExistence type="predicted"/>
<evidence type="ECO:0000259" key="1">
    <source>
        <dbReference type="SMART" id="SM00507"/>
    </source>
</evidence>
<dbReference type="InterPro" id="IPR029471">
    <property type="entry name" value="HNH_5"/>
</dbReference>
<dbReference type="SMART" id="SM00507">
    <property type="entry name" value="HNHc"/>
    <property type="match status" value="1"/>
</dbReference>
<dbReference type="EMBL" id="OUUY01000143">
    <property type="protein sequence ID" value="SPQ02124.1"/>
    <property type="molecule type" value="Genomic_DNA"/>
</dbReference>
<keyword evidence="2" id="KW-0255">Endonuclease</keyword>
<evidence type="ECO:0000313" key="3">
    <source>
        <dbReference type="Proteomes" id="UP000245125"/>
    </source>
</evidence>